<gene>
    <name evidence="2" type="ORF">CEPIT_LOCUS25114</name>
</gene>
<evidence type="ECO:0000313" key="3">
    <source>
        <dbReference type="Proteomes" id="UP001152523"/>
    </source>
</evidence>
<keyword evidence="1" id="KW-0812">Transmembrane</keyword>
<protein>
    <submittedName>
        <fullName evidence="2">Uncharacterized protein</fullName>
    </submittedName>
</protein>
<proteinExistence type="predicted"/>
<keyword evidence="1" id="KW-1133">Transmembrane helix</keyword>
<sequence length="170" mass="19014">MEKEASIGILVQTCQGWIIEEEEGIVIDLGGDDKGKEQTRNFEWLVEAEGSPAIRPPPEPPSGPPLQDFSFKVEDLGLEELRAGSGDLFWAKEDEEMLTRPPPEPPPWRNCASRIWKSISIFVLVCLCFYFDIHVVLVVRYVYFCQTLTLGEGDEGIVLATLGSFRPTIG</sequence>
<accession>A0AAV0EGK8</accession>
<keyword evidence="1" id="KW-0472">Membrane</keyword>
<evidence type="ECO:0000256" key="1">
    <source>
        <dbReference type="SAM" id="Phobius"/>
    </source>
</evidence>
<dbReference type="AlphaFoldDB" id="A0AAV0EGK8"/>
<name>A0AAV0EGK8_9ASTE</name>
<feature type="transmembrane region" description="Helical" evidence="1">
    <location>
        <begin position="119"/>
        <end position="143"/>
    </location>
</feature>
<comment type="caution">
    <text evidence="2">The sequence shown here is derived from an EMBL/GenBank/DDBJ whole genome shotgun (WGS) entry which is preliminary data.</text>
</comment>
<dbReference type="Proteomes" id="UP001152523">
    <property type="component" value="Unassembled WGS sequence"/>
</dbReference>
<dbReference type="EMBL" id="CAMAPF010000930">
    <property type="protein sequence ID" value="CAH9123306.1"/>
    <property type="molecule type" value="Genomic_DNA"/>
</dbReference>
<evidence type="ECO:0000313" key="2">
    <source>
        <dbReference type="EMBL" id="CAH9123306.1"/>
    </source>
</evidence>
<organism evidence="2 3">
    <name type="scientific">Cuscuta epithymum</name>
    <dbReference type="NCBI Taxonomy" id="186058"/>
    <lineage>
        <taxon>Eukaryota</taxon>
        <taxon>Viridiplantae</taxon>
        <taxon>Streptophyta</taxon>
        <taxon>Embryophyta</taxon>
        <taxon>Tracheophyta</taxon>
        <taxon>Spermatophyta</taxon>
        <taxon>Magnoliopsida</taxon>
        <taxon>eudicotyledons</taxon>
        <taxon>Gunneridae</taxon>
        <taxon>Pentapetalae</taxon>
        <taxon>asterids</taxon>
        <taxon>lamiids</taxon>
        <taxon>Solanales</taxon>
        <taxon>Convolvulaceae</taxon>
        <taxon>Cuscuteae</taxon>
        <taxon>Cuscuta</taxon>
        <taxon>Cuscuta subgen. Cuscuta</taxon>
    </lineage>
</organism>
<keyword evidence="3" id="KW-1185">Reference proteome</keyword>
<reference evidence="2" key="1">
    <citation type="submission" date="2022-07" db="EMBL/GenBank/DDBJ databases">
        <authorList>
            <person name="Macas J."/>
            <person name="Novak P."/>
            <person name="Neumann P."/>
        </authorList>
    </citation>
    <scope>NUCLEOTIDE SEQUENCE</scope>
</reference>